<dbReference type="AlphaFoldDB" id="V8C7N5"/>
<gene>
    <name evidence="1" type="ORF">HMPREF2086_01472</name>
</gene>
<evidence type="ECO:0000313" key="2">
    <source>
        <dbReference type="Proteomes" id="UP000018731"/>
    </source>
</evidence>
<evidence type="ECO:0000313" key="1">
    <source>
        <dbReference type="EMBL" id="ETD23025.1"/>
    </source>
</evidence>
<dbReference type="PATRIC" id="fig|1357400.3.peg.1971"/>
<dbReference type="HOGENOM" id="CLU_177670_0_0_7"/>
<comment type="caution">
    <text evidence="1">The sequence shown here is derived from an EMBL/GenBank/DDBJ whole genome shotgun (WGS) entry which is preliminary data.</text>
</comment>
<name>V8C7N5_9HELI</name>
<keyword evidence="2" id="KW-1185">Reference proteome</keyword>
<sequence>MTKAKQATTIASAGIDYDKYSNMTTSQLLNSLESAKKKRVKFQTQTNNTNALIDFLTDKIRDSLKKPKYDFVPYDKSGLPELAKKVKKQFTPKELARLREELKSEISADYGDEF</sequence>
<proteinExistence type="predicted"/>
<protein>
    <submittedName>
        <fullName evidence="1">Uncharacterized protein</fullName>
    </submittedName>
</protein>
<reference evidence="1 2" key="1">
    <citation type="journal article" date="2014" name="Genome Announc.">
        <title>Draft genome sequences of six enterohepatic helicobacter species isolated from humans and one from rhesus macaques.</title>
        <authorList>
            <person name="Shen Z."/>
            <person name="Sheh A."/>
            <person name="Young S.K."/>
            <person name="Abouelliel A."/>
            <person name="Ward D.V."/>
            <person name="Earl A.M."/>
            <person name="Fox J.G."/>
        </authorList>
    </citation>
    <scope>NUCLEOTIDE SEQUENCE [LARGE SCALE GENOMIC DNA]</scope>
    <source>
        <strain evidence="1 2">MIT 99-5501</strain>
    </source>
</reference>
<organism evidence="1 2">
    <name type="scientific">Helicobacter macacae MIT 99-5501</name>
    <dbReference type="NCBI Taxonomy" id="1357400"/>
    <lineage>
        <taxon>Bacteria</taxon>
        <taxon>Pseudomonadati</taxon>
        <taxon>Campylobacterota</taxon>
        <taxon>Epsilonproteobacteria</taxon>
        <taxon>Campylobacterales</taxon>
        <taxon>Helicobacteraceae</taxon>
        <taxon>Helicobacter</taxon>
    </lineage>
</organism>
<accession>V8C7N5</accession>
<dbReference type="EMBL" id="AZJI01000006">
    <property type="protein sequence ID" value="ETD23025.1"/>
    <property type="molecule type" value="Genomic_DNA"/>
</dbReference>
<dbReference type="RefSeq" id="WP_023928207.1">
    <property type="nucleotide sequence ID" value="NZ_KI669455.1"/>
</dbReference>
<dbReference type="Proteomes" id="UP000018731">
    <property type="component" value="Unassembled WGS sequence"/>
</dbReference>